<dbReference type="EMBL" id="UGXT01000002">
    <property type="protein sequence ID" value="SUH40191.1"/>
    <property type="molecule type" value="Genomic_DNA"/>
</dbReference>
<evidence type="ECO:0000259" key="1">
    <source>
        <dbReference type="Pfam" id="PF01346"/>
    </source>
</evidence>
<dbReference type="EC" id="5.2.1.8" evidence="2"/>
<dbReference type="GO" id="GO:0003755">
    <property type="term" value="F:peptidyl-prolyl cis-trans isomerase activity"/>
    <property type="evidence" value="ECO:0007669"/>
    <property type="project" value="UniProtKB-EC"/>
</dbReference>
<sequence>MRWKVNTRRFLLMWCIVRWREIHERADAVRRERFKAMAAEGVKYLEENREKDGVNSTESGLQFRVLTQGEGAIPARTDRVRVAFTPVSLLMAPYLTAPSRAANRLNSR</sequence>
<dbReference type="Gene3D" id="3.10.50.40">
    <property type="match status" value="1"/>
</dbReference>
<dbReference type="SUPFAM" id="SSF54534">
    <property type="entry name" value="FKBP-like"/>
    <property type="match status" value="1"/>
</dbReference>
<organism evidence="2 3">
    <name type="scientific">Salmonella enterica I</name>
    <dbReference type="NCBI Taxonomy" id="59201"/>
    <lineage>
        <taxon>Bacteria</taxon>
        <taxon>Pseudomonadati</taxon>
        <taxon>Pseudomonadota</taxon>
        <taxon>Gammaproteobacteria</taxon>
        <taxon>Enterobacterales</taxon>
        <taxon>Enterobacteriaceae</taxon>
        <taxon>Salmonella</taxon>
    </lineage>
</organism>
<keyword evidence="2" id="KW-0413">Isomerase</keyword>
<protein>
    <submittedName>
        <fullName evidence="2">Peptidyl-prolyl cis-trans isomerase</fullName>
        <ecNumber evidence="2">5.2.1.8</ecNumber>
    </submittedName>
</protein>
<proteinExistence type="predicted"/>
<reference evidence="2 3" key="1">
    <citation type="submission" date="2018-06" db="EMBL/GenBank/DDBJ databases">
        <authorList>
            <consortium name="Pathogen Informatics"/>
            <person name="Doyle S."/>
        </authorList>
    </citation>
    <scope>NUCLEOTIDE SEQUENCE [LARGE SCALE GENOMIC DNA]</scope>
    <source>
        <strain evidence="2 3">NCTC8261</strain>
    </source>
</reference>
<dbReference type="InterPro" id="IPR000774">
    <property type="entry name" value="PPIase_FKBP_N"/>
</dbReference>
<dbReference type="InterPro" id="IPR046357">
    <property type="entry name" value="PPIase_dom_sf"/>
</dbReference>
<evidence type="ECO:0000313" key="2">
    <source>
        <dbReference type="EMBL" id="SUH40191.1"/>
    </source>
</evidence>
<gene>
    <name evidence="2" type="primary">fklB_2</name>
    <name evidence="2" type="ORF">NCTC8261_06572</name>
</gene>
<evidence type="ECO:0000313" key="3">
    <source>
        <dbReference type="Proteomes" id="UP000254712"/>
    </source>
</evidence>
<accession>A0A379X2G4</accession>
<dbReference type="Pfam" id="PF01346">
    <property type="entry name" value="FKBP_N"/>
    <property type="match status" value="1"/>
</dbReference>
<dbReference type="AlphaFoldDB" id="A0A379X2G4"/>
<name>A0A379X2G4_SALET</name>
<feature type="domain" description="Peptidyl-prolyl cis-trans isomerase FKBP-type N-terminal" evidence="1">
    <location>
        <begin position="21"/>
        <end position="65"/>
    </location>
</feature>
<dbReference type="Proteomes" id="UP000254712">
    <property type="component" value="Unassembled WGS sequence"/>
</dbReference>
<dbReference type="GO" id="GO:0006457">
    <property type="term" value="P:protein folding"/>
    <property type="evidence" value="ECO:0007669"/>
    <property type="project" value="InterPro"/>
</dbReference>